<dbReference type="AlphaFoldDB" id="A0A934S397"/>
<keyword evidence="1" id="KW-0175">Coiled coil</keyword>
<accession>A0A934S397</accession>
<name>A0A934S397_9BACT</name>
<dbReference type="EMBL" id="JAENIL010000085">
    <property type="protein sequence ID" value="MBK1880395.1"/>
    <property type="molecule type" value="Genomic_DNA"/>
</dbReference>
<feature type="coiled-coil region" evidence="1">
    <location>
        <begin position="37"/>
        <end position="154"/>
    </location>
</feature>
<protein>
    <submittedName>
        <fullName evidence="2">Uncharacterized protein</fullName>
    </submittedName>
</protein>
<reference evidence="2" key="1">
    <citation type="submission" date="2021-01" db="EMBL/GenBank/DDBJ databases">
        <title>Modified the classification status of verrucomicrobia.</title>
        <authorList>
            <person name="Feng X."/>
        </authorList>
    </citation>
    <scope>NUCLEOTIDE SEQUENCE</scope>
    <source>
        <strain evidence="2">KCTC 13126</strain>
    </source>
</reference>
<evidence type="ECO:0000313" key="3">
    <source>
        <dbReference type="Proteomes" id="UP000617628"/>
    </source>
</evidence>
<sequence>MKRTNRMLQILAIAGAIAAGAFYFKNKADFLSLDTDLQSLNTAIKTERARSQSLQKENARLAETAESQTSELEKLSAEALLANNQLLQIQRENKRLVDERDAQEIAERRLQQENSRLTQELNVLKATSVPQDQVASYELEIANLERQILELQQTQAPQQVTSPLPSEIPSNPSLKGYVLTVGKGNSFVVLDIGYNDGVRLQNELYIQHADTPIAKIQVTDVKENLSIARVLPESLVKTPQSGDTVSSLN</sequence>
<keyword evidence="3" id="KW-1185">Reference proteome</keyword>
<comment type="caution">
    <text evidence="2">The sequence shown here is derived from an EMBL/GenBank/DDBJ whole genome shotgun (WGS) entry which is preliminary data.</text>
</comment>
<evidence type="ECO:0000313" key="2">
    <source>
        <dbReference type="EMBL" id="MBK1880395.1"/>
    </source>
</evidence>
<organism evidence="2 3">
    <name type="scientific">Pelagicoccus mobilis</name>
    <dbReference type="NCBI Taxonomy" id="415221"/>
    <lineage>
        <taxon>Bacteria</taxon>
        <taxon>Pseudomonadati</taxon>
        <taxon>Verrucomicrobiota</taxon>
        <taxon>Opitutia</taxon>
        <taxon>Puniceicoccales</taxon>
        <taxon>Pelagicoccaceae</taxon>
        <taxon>Pelagicoccus</taxon>
    </lineage>
</organism>
<dbReference type="Proteomes" id="UP000617628">
    <property type="component" value="Unassembled WGS sequence"/>
</dbReference>
<dbReference type="RefSeq" id="WP_200359315.1">
    <property type="nucleotide sequence ID" value="NZ_JAENIL010000085.1"/>
</dbReference>
<gene>
    <name evidence="2" type="ORF">JIN87_26150</name>
</gene>
<proteinExistence type="predicted"/>
<evidence type="ECO:0000256" key="1">
    <source>
        <dbReference type="SAM" id="Coils"/>
    </source>
</evidence>